<dbReference type="SUPFAM" id="SSF52833">
    <property type="entry name" value="Thioredoxin-like"/>
    <property type="match status" value="1"/>
</dbReference>
<dbReference type="GO" id="GO:0015036">
    <property type="term" value="F:disulfide oxidoreductase activity"/>
    <property type="evidence" value="ECO:0007669"/>
    <property type="project" value="UniProtKB-ARBA"/>
</dbReference>
<evidence type="ECO:0000256" key="4">
    <source>
        <dbReference type="SAM" id="SignalP"/>
    </source>
</evidence>
<keyword evidence="6" id="KW-0413">Isomerase</keyword>
<dbReference type="InterPro" id="IPR013766">
    <property type="entry name" value="Thioredoxin_domain"/>
</dbReference>
<feature type="signal peptide" evidence="4">
    <location>
        <begin position="1"/>
        <end position="19"/>
    </location>
</feature>
<dbReference type="RefSeq" id="WP_090114690.1">
    <property type="nucleotide sequence ID" value="NZ_FNAT01000010.1"/>
</dbReference>
<dbReference type="InterPro" id="IPR036249">
    <property type="entry name" value="Thioredoxin-like_sf"/>
</dbReference>
<dbReference type="PANTHER" id="PTHR42852:SF18">
    <property type="entry name" value="CHROMOSOME UNDETERMINED SCAFFOLD_47, WHOLE GENOME SHOTGUN SEQUENCE"/>
    <property type="match status" value="1"/>
</dbReference>
<dbReference type="InterPro" id="IPR017937">
    <property type="entry name" value="Thioredoxin_CS"/>
</dbReference>
<comment type="subcellular location">
    <subcellularLocation>
        <location evidence="1">Cell envelope</location>
    </subcellularLocation>
</comment>
<dbReference type="InterPro" id="IPR050553">
    <property type="entry name" value="Thioredoxin_ResA/DsbE_sf"/>
</dbReference>
<dbReference type="GO" id="GO:0030313">
    <property type="term" value="C:cell envelope"/>
    <property type="evidence" value="ECO:0007669"/>
    <property type="project" value="UniProtKB-SubCell"/>
</dbReference>
<dbReference type="AlphaFoldDB" id="A0A1G7JXK6"/>
<dbReference type="STRING" id="521013.SAMN04488567_0045"/>
<dbReference type="PROSITE" id="PS00194">
    <property type="entry name" value="THIOREDOXIN_1"/>
    <property type="match status" value="1"/>
</dbReference>
<keyword evidence="7" id="KW-1185">Reference proteome</keyword>
<evidence type="ECO:0000313" key="6">
    <source>
        <dbReference type="EMBL" id="SDF29708.1"/>
    </source>
</evidence>
<evidence type="ECO:0000259" key="5">
    <source>
        <dbReference type="PROSITE" id="PS51352"/>
    </source>
</evidence>
<dbReference type="GO" id="GO:0016853">
    <property type="term" value="F:isomerase activity"/>
    <property type="evidence" value="ECO:0007669"/>
    <property type="project" value="UniProtKB-KW"/>
</dbReference>
<dbReference type="PROSITE" id="PS51352">
    <property type="entry name" value="THIOREDOXIN_2"/>
    <property type="match status" value="1"/>
</dbReference>
<dbReference type="EMBL" id="FNAT01000010">
    <property type="protein sequence ID" value="SDF29708.1"/>
    <property type="molecule type" value="Genomic_DNA"/>
</dbReference>
<dbReference type="InterPro" id="IPR013740">
    <property type="entry name" value="Redoxin"/>
</dbReference>
<dbReference type="Pfam" id="PF08534">
    <property type="entry name" value="Redoxin"/>
    <property type="match status" value="1"/>
</dbReference>
<gene>
    <name evidence="6" type="ORF">SAMN04488567_0045</name>
</gene>
<evidence type="ECO:0000256" key="3">
    <source>
        <dbReference type="ARBA" id="ARBA00023284"/>
    </source>
</evidence>
<keyword evidence="2" id="KW-0201">Cytochrome c-type biogenesis</keyword>
<keyword evidence="3" id="KW-0676">Redox-active center</keyword>
<reference evidence="7" key="1">
    <citation type="submission" date="2016-10" db="EMBL/GenBank/DDBJ databases">
        <authorList>
            <person name="Varghese N."/>
            <person name="Submissions S."/>
        </authorList>
    </citation>
    <scope>NUCLEOTIDE SEQUENCE [LARGE SCALE GENOMIC DNA]</scope>
    <source>
        <strain evidence="7">DSM 21424</strain>
    </source>
</reference>
<organism evidence="6 7">
    <name type="scientific">Limimaricola pyoseonensis</name>
    <dbReference type="NCBI Taxonomy" id="521013"/>
    <lineage>
        <taxon>Bacteria</taxon>
        <taxon>Pseudomonadati</taxon>
        <taxon>Pseudomonadota</taxon>
        <taxon>Alphaproteobacteria</taxon>
        <taxon>Rhodobacterales</taxon>
        <taxon>Paracoccaceae</taxon>
        <taxon>Limimaricola</taxon>
    </lineage>
</organism>
<evidence type="ECO:0000256" key="1">
    <source>
        <dbReference type="ARBA" id="ARBA00004196"/>
    </source>
</evidence>
<feature type="chain" id="PRO_5011746871" evidence="4">
    <location>
        <begin position="20"/>
        <end position="185"/>
    </location>
</feature>
<feature type="domain" description="Thioredoxin" evidence="5">
    <location>
        <begin position="38"/>
        <end position="180"/>
    </location>
</feature>
<sequence length="185" mass="19908">MRSVVLIGLYMASVSLANADPAALEALREGDMRKLAVHAEPQPGSDVAFEAEDGTEMTLAEFEGKPVLVNFWATWCAPCRVEMPQLAALQDEYGGDDFEVVTIATGRNDPAGMERFLTEIGAESLPRHKDPRQTLARDLGVLGLPVTLILDAEGQEIARLQGEADWSSDSARAIVEALIAEGQEG</sequence>
<evidence type="ECO:0000256" key="2">
    <source>
        <dbReference type="ARBA" id="ARBA00022748"/>
    </source>
</evidence>
<dbReference type="CDD" id="cd02966">
    <property type="entry name" value="TlpA_like_family"/>
    <property type="match status" value="1"/>
</dbReference>
<dbReference type="Gene3D" id="3.40.30.10">
    <property type="entry name" value="Glutaredoxin"/>
    <property type="match status" value="1"/>
</dbReference>
<evidence type="ECO:0000313" key="7">
    <source>
        <dbReference type="Proteomes" id="UP000198922"/>
    </source>
</evidence>
<dbReference type="PANTHER" id="PTHR42852">
    <property type="entry name" value="THIOL:DISULFIDE INTERCHANGE PROTEIN DSBE"/>
    <property type="match status" value="1"/>
</dbReference>
<name>A0A1G7JXK6_9RHOB</name>
<dbReference type="OrthoDB" id="9799347at2"/>
<protein>
    <submittedName>
        <fullName evidence="6">Thiol-disulfide isomerase or thioredoxin</fullName>
    </submittedName>
</protein>
<dbReference type="GO" id="GO:0017004">
    <property type="term" value="P:cytochrome complex assembly"/>
    <property type="evidence" value="ECO:0007669"/>
    <property type="project" value="UniProtKB-KW"/>
</dbReference>
<dbReference type="Proteomes" id="UP000198922">
    <property type="component" value="Unassembled WGS sequence"/>
</dbReference>
<accession>A0A1G7JXK6</accession>
<proteinExistence type="predicted"/>
<keyword evidence="4" id="KW-0732">Signal</keyword>